<evidence type="ECO:0000313" key="2">
    <source>
        <dbReference type="Proteomes" id="UP001384579"/>
    </source>
</evidence>
<keyword evidence="2" id="KW-1185">Reference proteome</keyword>
<evidence type="ECO:0000313" key="1">
    <source>
        <dbReference type="EMBL" id="MEK0184228.1"/>
    </source>
</evidence>
<name>A0ABU8YIP1_9CYAN</name>
<reference evidence="1 2" key="1">
    <citation type="journal article" date="2020" name="Harmful Algae">
        <title>Molecular and morphological characterization of a novel dihydroanatoxin-a producing Microcoleus species (cyanobacteria) from the Russian River, California, USA.</title>
        <authorList>
            <person name="Conklin K.Y."/>
            <person name="Stancheva R."/>
            <person name="Otten T.G."/>
            <person name="Fadness R."/>
            <person name="Boyer G.L."/>
            <person name="Read B."/>
            <person name="Zhang X."/>
            <person name="Sheath R.G."/>
        </authorList>
    </citation>
    <scope>NUCLEOTIDE SEQUENCE [LARGE SCALE GENOMIC DNA]</scope>
    <source>
        <strain evidence="1 2">PTRS2</strain>
    </source>
</reference>
<organism evidence="1 2">
    <name type="scientific">Microcoleus anatoxicus PTRS2</name>
    <dbReference type="NCBI Taxonomy" id="2705321"/>
    <lineage>
        <taxon>Bacteria</taxon>
        <taxon>Bacillati</taxon>
        <taxon>Cyanobacteriota</taxon>
        <taxon>Cyanophyceae</taxon>
        <taxon>Oscillatoriophycideae</taxon>
        <taxon>Oscillatoriales</taxon>
        <taxon>Microcoleaceae</taxon>
        <taxon>Microcoleus</taxon>
        <taxon>Microcoleus anatoxicus</taxon>
    </lineage>
</organism>
<dbReference type="EMBL" id="JBBLXS010000039">
    <property type="protein sequence ID" value="MEK0184228.1"/>
    <property type="molecule type" value="Genomic_DNA"/>
</dbReference>
<proteinExistence type="predicted"/>
<dbReference type="Proteomes" id="UP001384579">
    <property type="component" value="Unassembled WGS sequence"/>
</dbReference>
<sequence length="108" mass="12125">MHGIIFNLFQLYREYLTFPYSNLDYISEASLGDSSSCVACAVWKQVLSETSINDNCLPGRQIKEFLLHKLSPVGQTTKIMATDVDISLDVCSIYTRSEYSLVVSQSSE</sequence>
<accession>A0ABU8YIP1</accession>
<comment type="caution">
    <text evidence="1">The sequence shown here is derived from an EMBL/GenBank/DDBJ whole genome shotgun (WGS) entry which is preliminary data.</text>
</comment>
<dbReference type="RefSeq" id="WP_340519989.1">
    <property type="nucleotide sequence ID" value="NZ_JBBLXS010000039.1"/>
</dbReference>
<gene>
    <name evidence="1" type="ORF">WMG39_05110</name>
</gene>
<protein>
    <submittedName>
        <fullName evidence="1">Uncharacterized protein</fullName>
    </submittedName>
</protein>